<accession>A0ABN9PT00</accession>
<protein>
    <submittedName>
        <fullName evidence="2">Uncharacterized protein</fullName>
    </submittedName>
</protein>
<dbReference type="PANTHER" id="PTHR34009:SF2">
    <property type="entry name" value="PROTEIN STAR"/>
    <property type="match status" value="1"/>
</dbReference>
<feature type="signal peptide" evidence="1">
    <location>
        <begin position="1"/>
        <end position="18"/>
    </location>
</feature>
<feature type="chain" id="PRO_5046649041" evidence="1">
    <location>
        <begin position="19"/>
        <end position="551"/>
    </location>
</feature>
<dbReference type="InterPro" id="IPR053202">
    <property type="entry name" value="EGF_Rcpt_Signaling_Reg"/>
</dbReference>
<sequence length="551" mass="58626">MRGLARCALLVAARAALGFQFLEAGHQSLSSGADGLDTAEGETSSAALDEISAVQSSAALDEISAPQPQPSIALVGIGAQQQQSDQGRGAERAHGEALIARLGGEARERLRRLAGASDDAALAAAVFPTPAEDRPLLVAPPHLRSRQQPASAQASLLGLGAAHAEAEGGSRSAAGSAGSGAGAGEFAPSAEFQAAEASGGGDRASSAAEAAAEAAAGLPWGVGSPRTGDSLPVYHYSAMPAIDGPKEWEYSLESGDNIQSFSGAQQDVKLLTQVFENVTNGFYVDSNAGDGEANSNTLLLELAGWRGLIMEPRPYWYLNLWSKWRKAWLFLGCLSPHENSTKIGFDTDGNIDMLSGHMIHAHPMKAFMAEMGGRKTIDFWNLHSGNYEAEILNETLLGSGGFLEFGVVLVRFDGRRAGRGTEAYVQMRSRDATEELIFEICHNASLTHIGGLDPYWINHVEPRYGFRDEVWVNPRYFESRGIPTPATIKSAPPPALAGYSPAAEDFPWDSGYSRVEEIGKVKLYFNKSKSDAALMEPLPKAHRVGATKLVY</sequence>
<dbReference type="EMBL" id="CAUYUJ010001002">
    <property type="protein sequence ID" value="CAK0793589.1"/>
    <property type="molecule type" value="Genomic_DNA"/>
</dbReference>
<reference evidence="2" key="1">
    <citation type="submission" date="2023-10" db="EMBL/GenBank/DDBJ databases">
        <authorList>
            <person name="Chen Y."/>
            <person name="Shah S."/>
            <person name="Dougan E. K."/>
            <person name="Thang M."/>
            <person name="Chan C."/>
        </authorList>
    </citation>
    <scope>NUCLEOTIDE SEQUENCE [LARGE SCALE GENOMIC DNA]</scope>
</reference>
<proteinExistence type="predicted"/>
<dbReference type="PANTHER" id="PTHR34009">
    <property type="entry name" value="PROTEIN STAR"/>
    <property type="match status" value="1"/>
</dbReference>
<evidence type="ECO:0000313" key="2">
    <source>
        <dbReference type="EMBL" id="CAK0793589.1"/>
    </source>
</evidence>
<name>A0ABN9PT00_9DINO</name>
<keyword evidence="3" id="KW-1185">Reference proteome</keyword>
<gene>
    <name evidence="2" type="ORF">PCOR1329_LOCUS3844</name>
</gene>
<organism evidence="2 3">
    <name type="scientific">Prorocentrum cordatum</name>
    <dbReference type="NCBI Taxonomy" id="2364126"/>
    <lineage>
        <taxon>Eukaryota</taxon>
        <taxon>Sar</taxon>
        <taxon>Alveolata</taxon>
        <taxon>Dinophyceae</taxon>
        <taxon>Prorocentrales</taxon>
        <taxon>Prorocentraceae</taxon>
        <taxon>Prorocentrum</taxon>
    </lineage>
</organism>
<comment type="caution">
    <text evidence="2">The sequence shown here is derived from an EMBL/GenBank/DDBJ whole genome shotgun (WGS) entry which is preliminary data.</text>
</comment>
<dbReference type="Proteomes" id="UP001189429">
    <property type="component" value="Unassembled WGS sequence"/>
</dbReference>
<evidence type="ECO:0000256" key="1">
    <source>
        <dbReference type="SAM" id="SignalP"/>
    </source>
</evidence>
<keyword evidence="1" id="KW-0732">Signal</keyword>
<evidence type="ECO:0000313" key="3">
    <source>
        <dbReference type="Proteomes" id="UP001189429"/>
    </source>
</evidence>